<name>A0ABU2YBA6_9FLAO</name>
<evidence type="ECO:0000313" key="2">
    <source>
        <dbReference type="Proteomes" id="UP001254488"/>
    </source>
</evidence>
<accession>A0ABU2YBA6</accession>
<dbReference type="Proteomes" id="UP001254488">
    <property type="component" value="Unassembled WGS sequence"/>
</dbReference>
<comment type="caution">
    <text evidence="1">The sequence shown here is derived from an EMBL/GenBank/DDBJ whole genome shotgun (WGS) entry which is preliminary data.</text>
</comment>
<proteinExistence type="predicted"/>
<keyword evidence="2" id="KW-1185">Reference proteome</keyword>
<dbReference type="EMBL" id="JAVRHZ010000001">
    <property type="protein sequence ID" value="MDT0555032.1"/>
    <property type="molecule type" value="Genomic_DNA"/>
</dbReference>
<evidence type="ECO:0000313" key="1">
    <source>
        <dbReference type="EMBL" id="MDT0555032.1"/>
    </source>
</evidence>
<sequence>MKIYTYVLLALCLFGLYPKINGQVGINNTDPKSILDIRASDSSSPSAQDGILIPRIESFPATNPGADQDGLLVFLSKDISGYLKGFHYWDFPSLSWLPFATEEWKDGVNSSGDDLIFATRAKLAGTDIVITDDGRIGFGTSDPVERFEFRGPGDNDFQITSANTNPPNYILYNTGGTIDAPTAFTNADQEIGSFIVKTHDGSAIREPGGFRFYAEGIPTPGNTPSRFVISTTPSGSTSQQERIIVRSTGNVGLTEQNPTATLHIRPGTATAGSAPLKFSSGTNLTTPEAGAMEFNGTDLYFTPSTTRQTIMKGYTNTAVLDFPNITVNNASDLTVTVTGATLGDVCNCSPNGAIETGIVWNCFVSAANTVTIRVSNVRNSNVNPASRSWKVNVIK</sequence>
<dbReference type="RefSeq" id="WP_311331985.1">
    <property type="nucleotide sequence ID" value="NZ_JAVRHZ010000001.1"/>
</dbReference>
<reference evidence="1 2" key="1">
    <citation type="submission" date="2023-09" db="EMBL/GenBank/DDBJ databases">
        <authorList>
            <person name="Rey-Velasco X."/>
        </authorList>
    </citation>
    <scope>NUCLEOTIDE SEQUENCE [LARGE SCALE GENOMIC DNA]</scope>
    <source>
        <strain evidence="1 2">W242</strain>
    </source>
</reference>
<gene>
    <name evidence="1" type="ORF">RM538_03390</name>
</gene>
<protein>
    <submittedName>
        <fullName evidence="1">Uncharacterized protein</fullName>
    </submittedName>
</protein>
<organism evidence="1 2">
    <name type="scientific">Patiriisocius hiemis</name>
    <dbReference type="NCBI Taxonomy" id="3075604"/>
    <lineage>
        <taxon>Bacteria</taxon>
        <taxon>Pseudomonadati</taxon>
        <taxon>Bacteroidota</taxon>
        <taxon>Flavobacteriia</taxon>
        <taxon>Flavobacteriales</taxon>
        <taxon>Flavobacteriaceae</taxon>
        <taxon>Patiriisocius</taxon>
    </lineage>
</organism>